<comment type="function">
    <text evidence="1 8">Peptide chain release factor 1 directs the termination of translation in response to the peptide chain termination codons UAG and UAA.</text>
</comment>
<evidence type="ECO:0000256" key="5">
    <source>
        <dbReference type="ARBA" id="ARBA00022490"/>
    </source>
</evidence>
<dbReference type="InterPro" id="IPR050057">
    <property type="entry name" value="Prokaryotic/Mito_RF"/>
</dbReference>
<keyword evidence="6 8" id="KW-0648">Protein biosynthesis</keyword>
<dbReference type="Proteomes" id="UP000824160">
    <property type="component" value="Unassembled WGS sequence"/>
</dbReference>
<feature type="modified residue" description="N5-methylglutamine" evidence="8">
    <location>
        <position position="231"/>
    </location>
</feature>
<evidence type="ECO:0000313" key="10">
    <source>
        <dbReference type="EMBL" id="HIT94748.1"/>
    </source>
</evidence>
<dbReference type="Gene3D" id="6.10.140.1950">
    <property type="match status" value="1"/>
</dbReference>
<dbReference type="Gene3D" id="3.30.160.20">
    <property type="match status" value="1"/>
</dbReference>
<accession>A0A9D1H6Y4</accession>
<sequence>MLDRLNQVAEHYEQLEARLSVPGCSPSEMAAMMKEYRSLTPLYEKICAYKKALEEADEARQMMDEEKDHEMKSFLQQTYADAMDKAAVLRDEIQILLLPQDPRNQKNVIMEIRGGAGGEEAALFAGTLSRMYSMYAARQGWKMEVINANPTELGGYKEISFSIDGEGAFSRLKFESGVHRVQRVPETETQGRIHTSTVTVAVLAEADEVELEIDPTELKIDTYRSSGAGGQHVNKTESAIRITHLPTGMVVECQDERSQYKNKDRAMKILRARLLDLKQREQDSAIAAERKSQVGTGDRSERIRTYNFPQGRVSDHRIGLTLYKLDNFLNGDMDELINALISDAQAKMLAHQE</sequence>
<organism evidence="10 11">
    <name type="scientific">Candidatus Faecivivens stercoripullorum</name>
    <dbReference type="NCBI Taxonomy" id="2840805"/>
    <lineage>
        <taxon>Bacteria</taxon>
        <taxon>Bacillati</taxon>
        <taxon>Bacillota</taxon>
        <taxon>Clostridia</taxon>
        <taxon>Eubacteriales</taxon>
        <taxon>Oscillospiraceae</taxon>
        <taxon>Oscillospiraceae incertae sedis</taxon>
        <taxon>Candidatus Faecivivens</taxon>
    </lineage>
</organism>
<dbReference type="NCBIfam" id="TIGR00019">
    <property type="entry name" value="prfA"/>
    <property type="match status" value="1"/>
</dbReference>
<evidence type="ECO:0000313" key="11">
    <source>
        <dbReference type="Proteomes" id="UP000824160"/>
    </source>
</evidence>
<reference evidence="10" key="2">
    <citation type="journal article" date="2021" name="PeerJ">
        <title>Extensive microbial diversity within the chicken gut microbiome revealed by metagenomics and culture.</title>
        <authorList>
            <person name="Gilroy R."/>
            <person name="Ravi A."/>
            <person name="Getino M."/>
            <person name="Pursley I."/>
            <person name="Horton D.L."/>
            <person name="Alikhan N.F."/>
            <person name="Baker D."/>
            <person name="Gharbi K."/>
            <person name="Hall N."/>
            <person name="Watson M."/>
            <person name="Adriaenssens E.M."/>
            <person name="Foster-Nyarko E."/>
            <person name="Jarju S."/>
            <person name="Secka A."/>
            <person name="Antonio M."/>
            <person name="Oren A."/>
            <person name="Chaudhuri R.R."/>
            <person name="La Ragione R."/>
            <person name="Hildebrand F."/>
            <person name="Pallen M.J."/>
        </authorList>
    </citation>
    <scope>NUCLEOTIDE SEQUENCE</scope>
    <source>
        <strain evidence="10">ChiBcec7-5410</strain>
    </source>
</reference>
<evidence type="ECO:0000256" key="7">
    <source>
        <dbReference type="ARBA" id="ARBA00050039"/>
    </source>
</evidence>
<feature type="domain" description="Prokaryotic-type class I peptide chain release factors" evidence="9">
    <location>
        <begin position="224"/>
        <end position="240"/>
    </location>
</feature>
<reference evidence="10" key="1">
    <citation type="submission" date="2020-10" db="EMBL/GenBank/DDBJ databases">
        <authorList>
            <person name="Gilroy R."/>
        </authorList>
    </citation>
    <scope>NUCLEOTIDE SEQUENCE</scope>
    <source>
        <strain evidence="10">ChiBcec7-5410</strain>
    </source>
</reference>
<dbReference type="AlphaFoldDB" id="A0A9D1H6Y4"/>
<dbReference type="EMBL" id="DVLW01000170">
    <property type="protein sequence ID" value="HIT94748.1"/>
    <property type="molecule type" value="Genomic_DNA"/>
</dbReference>
<dbReference type="PANTHER" id="PTHR43804:SF7">
    <property type="entry name" value="LD18447P"/>
    <property type="match status" value="1"/>
</dbReference>
<dbReference type="InterPro" id="IPR005139">
    <property type="entry name" value="PCRF"/>
</dbReference>
<dbReference type="HAMAP" id="MF_00093">
    <property type="entry name" value="Rel_fac_1"/>
    <property type="match status" value="1"/>
</dbReference>
<comment type="similarity">
    <text evidence="3 8">Belongs to the prokaryotic/mitochondrial release factor family.</text>
</comment>
<dbReference type="NCBIfam" id="NF001859">
    <property type="entry name" value="PRK00591.1"/>
    <property type="match status" value="1"/>
</dbReference>
<dbReference type="SMART" id="SM00937">
    <property type="entry name" value="PCRF"/>
    <property type="match status" value="1"/>
</dbReference>
<dbReference type="GO" id="GO:0016149">
    <property type="term" value="F:translation release factor activity, codon specific"/>
    <property type="evidence" value="ECO:0007669"/>
    <property type="project" value="UniProtKB-UniRule"/>
</dbReference>
<dbReference type="FunFam" id="3.30.160.20:FF:000004">
    <property type="entry name" value="Peptide chain release factor 1"/>
    <property type="match status" value="1"/>
</dbReference>
<dbReference type="Pfam" id="PF00472">
    <property type="entry name" value="RF-1"/>
    <property type="match status" value="1"/>
</dbReference>
<comment type="subcellular location">
    <subcellularLocation>
        <location evidence="2 8">Cytoplasm</location>
    </subcellularLocation>
</comment>
<dbReference type="FunFam" id="3.30.70.1660:FF:000002">
    <property type="entry name" value="Peptide chain release factor 1"/>
    <property type="match status" value="1"/>
</dbReference>
<name>A0A9D1H6Y4_9FIRM</name>
<dbReference type="Pfam" id="PF03462">
    <property type="entry name" value="PCRF"/>
    <property type="match status" value="1"/>
</dbReference>
<dbReference type="InterPro" id="IPR004373">
    <property type="entry name" value="RF-1"/>
</dbReference>
<evidence type="ECO:0000256" key="2">
    <source>
        <dbReference type="ARBA" id="ARBA00004496"/>
    </source>
</evidence>
<dbReference type="InterPro" id="IPR000352">
    <property type="entry name" value="Pep_chain_release_fac_I"/>
</dbReference>
<dbReference type="InterPro" id="IPR045853">
    <property type="entry name" value="Pep_chain_release_fac_I_sf"/>
</dbReference>
<comment type="PTM">
    <text evidence="8">Methylated by PrmC. Methylation increases the termination efficiency of RF1.</text>
</comment>
<keyword evidence="4 8" id="KW-0488">Methylation</keyword>
<proteinExistence type="inferred from homology"/>
<evidence type="ECO:0000256" key="3">
    <source>
        <dbReference type="ARBA" id="ARBA00010835"/>
    </source>
</evidence>
<evidence type="ECO:0000256" key="6">
    <source>
        <dbReference type="ARBA" id="ARBA00022917"/>
    </source>
</evidence>
<keyword evidence="5 8" id="KW-0963">Cytoplasm</keyword>
<dbReference type="FunFam" id="3.30.70.1660:FF:000004">
    <property type="entry name" value="Peptide chain release factor 1"/>
    <property type="match status" value="1"/>
</dbReference>
<dbReference type="PANTHER" id="PTHR43804">
    <property type="entry name" value="LD18447P"/>
    <property type="match status" value="1"/>
</dbReference>
<comment type="caution">
    <text evidence="10">The sequence shown here is derived from an EMBL/GenBank/DDBJ whole genome shotgun (WGS) entry which is preliminary data.</text>
</comment>
<dbReference type="PROSITE" id="PS00745">
    <property type="entry name" value="RF_PROK_I"/>
    <property type="match status" value="1"/>
</dbReference>
<protein>
    <recommendedName>
        <fullName evidence="7 8">Peptide chain release factor 1</fullName>
        <shortName evidence="8">RF-1</shortName>
    </recommendedName>
</protein>
<evidence type="ECO:0000259" key="9">
    <source>
        <dbReference type="PROSITE" id="PS00745"/>
    </source>
</evidence>
<gene>
    <name evidence="8 10" type="primary">prfA</name>
    <name evidence="10" type="ORF">IAC43_06150</name>
</gene>
<evidence type="ECO:0000256" key="1">
    <source>
        <dbReference type="ARBA" id="ARBA00002986"/>
    </source>
</evidence>
<dbReference type="Gene3D" id="3.30.70.1660">
    <property type="match status" value="1"/>
</dbReference>
<evidence type="ECO:0000256" key="8">
    <source>
        <dbReference type="HAMAP-Rule" id="MF_00093"/>
    </source>
</evidence>
<evidence type="ECO:0000256" key="4">
    <source>
        <dbReference type="ARBA" id="ARBA00022481"/>
    </source>
</evidence>
<dbReference type="SUPFAM" id="SSF75620">
    <property type="entry name" value="Release factor"/>
    <property type="match status" value="1"/>
</dbReference>
<dbReference type="GO" id="GO:0005829">
    <property type="term" value="C:cytosol"/>
    <property type="evidence" value="ECO:0007669"/>
    <property type="project" value="UniProtKB-ARBA"/>
</dbReference>